<dbReference type="OrthoDB" id="5327390at2"/>
<dbReference type="EMBL" id="JRPF02000010">
    <property type="protein sequence ID" value="TLD78085.1"/>
    <property type="molecule type" value="Genomic_DNA"/>
</dbReference>
<reference evidence="3 4" key="1">
    <citation type="journal article" date="2014" name="Genome Announc.">
        <title>Draft genome sequences of eight enterohepatic helicobacter species isolated from both laboratory and wild rodents.</title>
        <authorList>
            <person name="Sheh A."/>
            <person name="Shen Z."/>
            <person name="Fox J.G."/>
        </authorList>
    </citation>
    <scope>NUCLEOTIDE SEQUENCE [LARGE SCALE GENOMIC DNA]</scope>
    <source>
        <strain evidence="3 4">MIT 98-6810</strain>
    </source>
</reference>
<sequence>MQGNPAPTLDKHRVISIALLNQYINIDSLKTLSLRLKQRFAYFEILLLNPHFEPTAQSPKNKKYAKKENIITPPPKHIPQF</sequence>
<dbReference type="Proteomes" id="UP000029925">
    <property type="component" value="Unassembled WGS sequence"/>
</dbReference>
<reference evidence="5" key="2">
    <citation type="submission" date="2015-11" db="EMBL/GenBank/DDBJ databases">
        <authorList>
            <person name="Anvar S.Y."/>
        </authorList>
    </citation>
    <scope>NUCLEOTIDE SEQUENCE [LARGE SCALE GENOMIC DNA]</scope>
</reference>
<evidence type="ECO:0000313" key="4">
    <source>
        <dbReference type="Proteomes" id="UP000029925"/>
    </source>
</evidence>
<evidence type="ECO:0000313" key="2">
    <source>
        <dbReference type="EMBL" id="CUU39579.1"/>
    </source>
</evidence>
<dbReference type="Proteomes" id="UP000064525">
    <property type="component" value="Chromosome I"/>
</dbReference>
<keyword evidence="4" id="KW-1185">Reference proteome</keyword>
<accession>A0A099UGW4</accession>
<feature type="region of interest" description="Disordered" evidence="1">
    <location>
        <begin position="56"/>
        <end position="81"/>
    </location>
</feature>
<proteinExistence type="predicted"/>
<feature type="compositionally biased region" description="Pro residues" evidence="1">
    <location>
        <begin position="72"/>
        <end position="81"/>
    </location>
</feature>
<organism evidence="2 5">
    <name type="scientific">Helicobacter typhlonius</name>
    <dbReference type="NCBI Taxonomy" id="76936"/>
    <lineage>
        <taxon>Bacteria</taxon>
        <taxon>Pseudomonadati</taxon>
        <taxon>Campylobacterota</taxon>
        <taxon>Epsilonproteobacteria</taxon>
        <taxon>Campylobacterales</taxon>
        <taxon>Helicobacteraceae</taxon>
        <taxon>Helicobacter</taxon>
    </lineage>
</organism>
<dbReference type="AlphaFoldDB" id="A0A099UGW4"/>
<evidence type="ECO:0000313" key="5">
    <source>
        <dbReference type="Proteomes" id="UP000064525"/>
    </source>
</evidence>
<evidence type="ECO:0000313" key="3">
    <source>
        <dbReference type="EMBL" id="TLD78085.1"/>
    </source>
</evidence>
<dbReference type="RefSeq" id="WP_034342447.1">
    <property type="nucleotide sequence ID" value="NZ_CAOLUG010000021.1"/>
</dbReference>
<dbReference type="EMBL" id="LN907858">
    <property type="protein sequence ID" value="CUU39579.1"/>
    <property type="molecule type" value="Genomic_DNA"/>
</dbReference>
<dbReference type="STRING" id="76936.BN2458_PEG0693"/>
<evidence type="ECO:0000256" key="1">
    <source>
        <dbReference type="SAM" id="MobiDB-lite"/>
    </source>
</evidence>
<dbReference type="GeneID" id="78150975"/>
<dbReference type="PATRIC" id="fig|76936.10.peg.678"/>
<name>A0A099UGW4_9HELI</name>
<dbReference type="KEGG" id="hty:BN2458_PEG0693"/>
<gene>
    <name evidence="2" type="ORF">BN2458_PEG0693</name>
    <name evidence="3" type="ORF">LS75_007805</name>
</gene>
<reference evidence="2" key="3">
    <citation type="submission" date="2015-11" db="EMBL/GenBank/DDBJ databases">
        <authorList>
            <person name="Zhang Y."/>
            <person name="Guo Z."/>
        </authorList>
    </citation>
    <scope>NUCLEOTIDE SEQUENCE</scope>
    <source>
        <strain evidence="2">1</strain>
    </source>
</reference>
<protein>
    <submittedName>
        <fullName evidence="2">Uncharacterized protein</fullName>
    </submittedName>
</protein>